<keyword evidence="5 6" id="KW-0472">Membrane</keyword>
<dbReference type="Pfam" id="PF06779">
    <property type="entry name" value="MFS_4"/>
    <property type="match status" value="1"/>
</dbReference>
<feature type="transmembrane region" description="Helical" evidence="6">
    <location>
        <begin position="276"/>
        <end position="294"/>
    </location>
</feature>
<proteinExistence type="predicted"/>
<keyword evidence="3 6" id="KW-0812">Transmembrane</keyword>
<dbReference type="RefSeq" id="WP_041059245.1">
    <property type="nucleotide sequence ID" value="NZ_JXAL01000001.1"/>
</dbReference>
<feature type="transmembrane region" description="Helical" evidence="6">
    <location>
        <begin position="139"/>
        <end position="159"/>
    </location>
</feature>
<evidence type="ECO:0000256" key="5">
    <source>
        <dbReference type="ARBA" id="ARBA00023136"/>
    </source>
</evidence>
<sequence>MSSRIYKPLLGGVLALTVAMGIGRFAYTPMLPVMEKELGLSVTSAGMLASLNYIGYFIGALTAAWLPLRRDRQRIHVIALCLLASALTTCAMAVSVSHWAWSMLRGLSGVFSAIILVVSSSLIMDWLSRREEQAKIGIFYSGVGFGIALTGIAVPWLAHIGNWQAGWYGLGLVSIVAGACSFFLLSGIPKDEHETHPQQQFPVKAHSPFSLWGITLAYGLEGLGYIVMGTFVNVYFAEVSTLSWLGSASWTLVGLAAIPSTLLWTAAAHRWSLRRAAYLAYFAQAAGVMLPALVPGVTSALIGSILFGGTFMGITTIALTIGKQASPGQSARTIGNMTAAFSIGQIIGPIAAAAITENTGSYSLSMLLSGTMLLMAIVLLRFSEVKVSRN</sequence>
<evidence type="ECO:0000313" key="8">
    <source>
        <dbReference type="EMBL" id="KIL37595.1"/>
    </source>
</evidence>
<dbReference type="EMBL" id="JXAL01000001">
    <property type="protein sequence ID" value="KIL37595.1"/>
    <property type="molecule type" value="Genomic_DNA"/>
</dbReference>
<reference evidence="8 9" key="1">
    <citation type="submission" date="2014-12" db="EMBL/GenBank/DDBJ databases">
        <title>Draft genome sequence of Cohnella kolymensis strain B-2846.</title>
        <authorList>
            <person name="Karlyshev A.V."/>
            <person name="Kudryashova E.B."/>
        </authorList>
    </citation>
    <scope>NUCLEOTIDE SEQUENCE [LARGE SCALE GENOMIC DNA]</scope>
    <source>
        <strain evidence="8 9">VKM B-2846</strain>
    </source>
</reference>
<feature type="transmembrane region" description="Helical" evidence="6">
    <location>
        <begin position="209"/>
        <end position="236"/>
    </location>
</feature>
<feature type="transmembrane region" description="Helical" evidence="6">
    <location>
        <begin position="78"/>
        <end position="101"/>
    </location>
</feature>
<name>A0ABR5A9F4_9BACL</name>
<comment type="subcellular location">
    <subcellularLocation>
        <location evidence="1">Cell membrane</location>
        <topology evidence="1">Multi-pass membrane protein</topology>
    </subcellularLocation>
</comment>
<evidence type="ECO:0000256" key="3">
    <source>
        <dbReference type="ARBA" id="ARBA00022692"/>
    </source>
</evidence>
<feature type="transmembrane region" description="Helical" evidence="6">
    <location>
        <begin position="107"/>
        <end position="127"/>
    </location>
</feature>
<feature type="transmembrane region" description="Helical" evidence="6">
    <location>
        <begin position="334"/>
        <end position="356"/>
    </location>
</feature>
<dbReference type="Proteomes" id="UP000054526">
    <property type="component" value="Unassembled WGS sequence"/>
</dbReference>
<evidence type="ECO:0000313" key="9">
    <source>
        <dbReference type="Proteomes" id="UP000054526"/>
    </source>
</evidence>
<dbReference type="PANTHER" id="PTHR23537:SF1">
    <property type="entry name" value="SUGAR TRANSPORTER"/>
    <property type="match status" value="1"/>
</dbReference>
<evidence type="ECO:0000256" key="4">
    <source>
        <dbReference type="ARBA" id="ARBA00022989"/>
    </source>
</evidence>
<feature type="transmembrane region" description="Helical" evidence="6">
    <location>
        <begin position="242"/>
        <end position="264"/>
    </location>
</feature>
<dbReference type="InterPro" id="IPR020846">
    <property type="entry name" value="MFS_dom"/>
</dbReference>
<dbReference type="PROSITE" id="PS50850">
    <property type="entry name" value="MFS"/>
    <property type="match status" value="1"/>
</dbReference>
<feature type="domain" description="Major facilitator superfamily (MFS) profile" evidence="7">
    <location>
        <begin position="1"/>
        <end position="388"/>
    </location>
</feature>
<keyword evidence="9" id="KW-1185">Reference proteome</keyword>
<protein>
    <recommendedName>
        <fullName evidence="7">Major facilitator superfamily (MFS) profile domain-containing protein</fullName>
    </recommendedName>
</protein>
<feature type="transmembrane region" description="Helical" evidence="6">
    <location>
        <begin position="362"/>
        <end position="382"/>
    </location>
</feature>
<feature type="transmembrane region" description="Helical" evidence="6">
    <location>
        <begin position="165"/>
        <end position="188"/>
    </location>
</feature>
<evidence type="ECO:0000259" key="7">
    <source>
        <dbReference type="PROSITE" id="PS50850"/>
    </source>
</evidence>
<feature type="transmembrane region" description="Helical" evidence="6">
    <location>
        <begin position="45"/>
        <end position="66"/>
    </location>
</feature>
<keyword evidence="2" id="KW-0813">Transport</keyword>
<keyword evidence="4 6" id="KW-1133">Transmembrane helix</keyword>
<evidence type="ECO:0000256" key="1">
    <source>
        <dbReference type="ARBA" id="ARBA00004651"/>
    </source>
</evidence>
<organism evidence="8 9">
    <name type="scientific">Cohnella kolymensis</name>
    <dbReference type="NCBI Taxonomy" id="1590652"/>
    <lineage>
        <taxon>Bacteria</taxon>
        <taxon>Bacillati</taxon>
        <taxon>Bacillota</taxon>
        <taxon>Bacilli</taxon>
        <taxon>Bacillales</taxon>
        <taxon>Paenibacillaceae</taxon>
        <taxon>Cohnella</taxon>
    </lineage>
</organism>
<dbReference type="PANTHER" id="PTHR23537">
    <property type="match status" value="1"/>
</dbReference>
<dbReference type="InterPro" id="IPR010645">
    <property type="entry name" value="MFS_4"/>
</dbReference>
<dbReference type="CDD" id="cd06180">
    <property type="entry name" value="MFS_YjiJ"/>
    <property type="match status" value="1"/>
</dbReference>
<evidence type="ECO:0000256" key="2">
    <source>
        <dbReference type="ARBA" id="ARBA00022448"/>
    </source>
</evidence>
<feature type="transmembrane region" description="Helical" evidence="6">
    <location>
        <begin position="300"/>
        <end position="322"/>
    </location>
</feature>
<dbReference type="InterPro" id="IPR036259">
    <property type="entry name" value="MFS_trans_sf"/>
</dbReference>
<evidence type="ECO:0000256" key="6">
    <source>
        <dbReference type="SAM" id="Phobius"/>
    </source>
</evidence>
<accession>A0ABR5A9F4</accession>
<gene>
    <name evidence="8" type="ORF">SD71_03025</name>
</gene>
<dbReference type="SUPFAM" id="SSF103473">
    <property type="entry name" value="MFS general substrate transporter"/>
    <property type="match status" value="1"/>
</dbReference>
<dbReference type="Gene3D" id="1.20.1250.20">
    <property type="entry name" value="MFS general substrate transporter like domains"/>
    <property type="match status" value="2"/>
</dbReference>
<comment type="caution">
    <text evidence="8">The sequence shown here is derived from an EMBL/GenBank/DDBJ whole genome shotgun (WGS) entry which is preliminary data.</text>
</comment>